<evidence type="ECO:0000313" key="1">
    <source>
        <dbReference type="EMBL" id="THC90786.1"/>
    </source>
</evidence>
<proteinExistence type="predicted"/>
<name>A0A4S3J733_9EURO</name>
<dbReference type="Proteomes" id="UP000308092">
    <property type="component" value="Unassembled WGS sequence"/>
</dbReference>
<gene>
    <name evidence="1" type="ORF">EYZ11_009752</name>
</gene>
<protein>
    <submittedName>
        <fullName evidence="1">Uncharacterized protein</fullName>
    </submittedName>
</protein>
<organism evidence="1 2">
    <name type="scientific">Aspergillus tanneri</name>
    <dbReference type="NCBI Taxonomy" id="1220188"/>
    <lineage>
        <taxon>Eukaryota</taxon>
        <taxon>Fungi</taxon>
        <taxon>Dikarya</taxon>
        <taxon>Ascomycota</taxon>
        <taxon>Pezizomycotina</taxon>
        <taxon>Eurotiomycetes</taxon>
        <taxon>Eurotiomycetidae</taxon>
        <taxon>Eurotiales</taxon>
        <taxon>Aspergillaceae</taxon>
        <taxon>Aspergillus</taxon>
        <taxon>Aspergillus subgen. Circumdati</taxon>
    </lineage>
</organism>
<dbReference type="VEuPathDB" id="FungiDB:EYZ11_009752"/>
<dbReference type="EMBL" id="SOSA01000482">
    <property type="protein sequence ID" value="THC90786.1"/>
    <property type="molecule type" value="Genomic_DNA"/>
</dbReference>
<evidence type="ECO:0000313" key="2">
    <source>
        <dbReference type="Proteomes" id="UP000308092"/>
    </source>
</evidence>
<comment type="caution">
    <text evidence="1">The sequence shown here is derived from an EMBL/GenBank/DDBJ whole genome shotgun (WGS) entry which is preliminary data.</text>
</comment>
<sequence length="14" mass="1661">MKVPFLKPVVKYVI</sequence>
<accession>A0A4S3J733</accession>
<keyword evidence="2" id="KW-1185">Reference proteome</keyword>
<reference evidence="1 2" key="1">
    <citation type="submission" date="2019-03" db="EMBL/GenBank/DDBJ databases">
        <title>The genome sequence of a newly discovered highly antifungal drug resistant Aspergillus species, Aspergillus tanneri NIH 1004.</title>
        <authorList>
            <person name="Mounaud S."/>
            <person name="Singh I."/>
            <person name="Joardar V."/>
            <person name="Pakala S."/>
            <person name="Pakala S."/>
            <person name="Venepally P."/>
            <person name="Hoover J."/>
            <person name="Nierman W."/>
            <person name="Chung J."/>
            <person name="Losada L."/>
        </authorList>
    </citation>
    <scope>NUCLEOTIDE SEQUENCE [LARGE SCALE GENOMIC DNA]</scope>
    <source>
        <strain evidence="1 2">NIH1004</strain>
    </source>
</reference>